<accession>A0A7H8XGD5</accession>
<dbReference type="PANTHER" id="PTHR44103:SF1">
    <property type="entry name" value="PROPROTEIN CONVERTASE P"/>
    <property type="match status" value="1"/>
</dbReference>
<dbReference type="Pfam" id="PF01839">
    <property type="entry name" value="FG-GAP"/>
    <property type="match status" value="1"/>
</dbReference>
<dbReference type="Gene3D" id="2.60.120.200">
    <property type="match status" value="2"/>
</dbReference>
<keyword evidence="1 3" id="KW-0732">Signal</keyword>
<dbReference type="SUPFAM" id="SSF49899">
    <property type="entry name" value="Concanavalin A-like lectins/glucanases"/>
    <property type="match status" value="2"/>
</dbReference>
<feature type="signal peptide" evidence="3">
    <location>
        <begin position="1"/>
        <end position="26"/>
    </location>
</feature>
<organism evidence="5 6">
    <name type="scientific">Micromonospora carbonacea</name>
    <dbReference type="NCBI Taxonomy" id="47853"/>
    <lineage>
        <taxon>Bacteria</taxon>
        <taxon>Bacillati</taxon>
        <taxon>Actinomycetota</taxon>
        <taxon>Actinomycetes</taxon>
        <taxon>Micromonosporales</taxon>
        <taxon>Micromonosporaceae</taxon>
        <taxon>Micromonospora</taxon>
    </lineage>
</organism>
<dbReference type="InterPro" id="IPR006558">
    <property type="entry name" value="LamG-like"/>
</dbReference>
<dbReference type="SMART" id="SM00560">
    <property type="entry name" value="LamGL"/>
    <property type="match status" value="2"/>
</dbReference>
<dbReference type="InterPro" id="IPR013320">
    <property type="entry name" value="ConA-like_dom_sf"/>
</dbReference>
<evidence type="ECO:0000256" key="3">
    <source>
        <dbReference type="SAM" id="SignalP"/>
    </source>
</evidence>
<proteinExistence type="predicted"/>
<dbReference type="InterPro" id="IPR013517">
    <property type="entry name" value="FG-GAP"/>
</dbReference>
<keyword evidence="2" id="KW-1015">Disulfide bond</keyword>
<dbReference type="EMBL" id="CP058322">
    <property type="protein sequence ID" value="QLD23429.1"/>
    <property type="molecule type" value="Genomic_DNA"/>
</dbReference>
<reference evidence="5 6" key="1">
    <citation type="submission" date="2020-07" db="EMBL/GenBank/DDBJ databases">
        <title>A bifunctional nitrone conjugated secondary metabolite targeting the ribosome.</title>
        <authorList>
            <person name="Limbrick E.M."/>
            <person name="Graf M."/>
            <person name="Derewacz D.K."/>
            <person name="Nguyen F."/>
            <person name="Spraggins J.M."/>
            <person name="Wieland M."/>
            <person name="Ynigez-Gutierrez A.E."/>
            <person name="Reisman B.J."/>
            <person name="Zinshteyn B."/>
            <person name="McCulloch K."/>
            <person name="Iverson T.M."/>
            <person name="Green R."/>
            <person name="Wilson D.N."/>
            <person name="Bachmann B.O."/>
        </authorList>
    </citation>
    <scope>NUCLEOTIDE SEQUENCE [LARGE SCALE GENOMIC DNA]</scope>
    <source>
        <strain evidence="6">aurantiaca</strain>
    </source>
</reference>
<sequence>MGLLPRCGALVASTVTWLLLSATAVAVPTVLAASPARGASPSCSGSAVSEAEALASAAACDIPVAVESSRSEYTQVVAQPDGRLSFESAVVPQRARQEDGSWADVDLTLQAGGDGLVRPAVSVADVAFSGGGTGPLVTLRRSGKTLQMSWPGALPAPVLSGDGATYPGVFPDVDLVVHATHTGFTHVLVVKSAQAAANSTLRKITLPVSGDVDLDAQPDGSLQASAGAAVIARTEPARMWDSTAGSALRSSAARSSTLAAGDAALTGEVVTNVTAGGDLELIPDSALLDSDEVTFPLFIDPAWSVAESKWAYATSNGCTNTDYTMARVGYSPEGPCVGAKFRSYFTFPMTNGTVALGGKHIESAYVQMKLYHSYSCGDSPAHMYLTPAINATMKASWSGMTLKKWLDATDGHANKAGGCSDSPQDDMVMNFTGSTVTSQVQTAATGNWSTLTVGFCACNDTGQYESDLERWKKFRPANAKLVVDYDSKPGKPNKLQVAGVDCPVDGVTIGTTTPKFSAVYPDGDTGQTLTGTYEWIEVPAAGMSAVTDTVPTRKTPPAPAPASAGTRGTTATVTVVTAKNYAFRVKTVDPAPYQIGSGWSAWCQFSVDTSVPPPPDITPPTFTPPDTGPGPGEPITVTISTTAADVATFRYSFTGPPATLYGLRAYPGDGVGGFSATFSEAASAWYTDGTVLSPGDLSGDGKPDVVFRRQETASLYLVRGDGAGGFLGSPEFLEGANWSTAQYLFSPGDFTGDGAPDLLYRDAATQNLWMRPGAVGGGLQTTSVQIGTGFSTANWIFSPGDFNGDGKPDVLWRKTDGTFYMIRGNGTGGWVTGVSENIGSGWGGAALFGRGDFSGDGKTDVLVRLNSTGEVRLHRGNGTGGWLDTVGVTKGTIPPGGGVFTPGDFTGDGKPDILAAVAAAPSFGEVPAVTSPTDPNVKTAQVTVLAYKYGKNIFWARSIDAVGNLGNTSSKEVEVAKPSRPVVRWSMETYPGHDQTAALADNQPLLGDTDAAGPLANDTPLTTSNVSWDNDARLIGGQTAAMTGTGKQAQTTGPVIDTTKSFSVAAWVRVTDTGTTCCRTIVSQDGAVTNGFNLYYVPNPKQWGFSMYNADGTSTQGNFVFAPAVANTWTHLSAVYDDEQKQMRLYVNGTLAGTASHDSTWNATGAFHVGYGKWGAGQSNTGPGQIADVQVYNRVLVNHDFTGQLASDPDSGGVNEPGILAPTEVGRWDFEWGAHPCYVTDQADTCDAQDSTPFARYLALSRGSGIARGNRGNGLELDNRYFPEEGENSEVTQEAGRSAVITGVTTDEDGVDYIVWANTPVLRTDQSFTVSTWARVDRTDITQTVIAQDGATHSGFLLQYVAGATADAGTWKFSMPANAGATNAADTTSVTAAAPEPGTSWHHLVGVLDAQKRELRLYLDGALVSTATMKTAWTPWQAAGPLTVGRSIANGTTTGWLHGGVDDISVFQGALAPAQINALYQTQVVES</sequence>
<dbReference type="KEGG" id="mcab:HXZ27_03675"/>
<evidence type="ECO:0000313" key="5">
    <source>
        <dbReference type="EMBL" id="QLD23429.1"/>
    </source>
</evidence>
<dbReference type="SUPFAM" id="SSF69318">
    <property type="entry name" value="Integrin alpha N-terminal domain"/>
    <property type="match status" value="1"/>
</dbReference>
<protein>
    <submittedName>
        <fullName evidence="5">VCBS repeat-containing protein</fullName>
    </submittedName>
</protein>
<evidence type="ECO:0000256" key="1">
    <source>
        <dbReference type="ARBA" id="ARBA00022729"/>
    </source>
</evidence>
<dbReference type="PANTHER" id="PTHR44103">
    <property type="entry name" value="PROPROTEIN CONVERTASE P"/>
    <property type="match status" value="1"/>
</dbReference>
<dbReference type="Pfam" id="PF13385">
    <property type="entry name" value="Laminin_G_3"/>
    <property type="match status" value="2"/>
</dbReference>
<evidence type="ECO:0000259" key="4">
    <source>
        <dbReference type="SMART" id="SM00560"/>
    </source>
</evidence>
<name>A0A7H8XGD5_9ACTN</name>
<gene>
    <name evidence="5" type="ORF">HXZ27_03675</name>
</gene>
<evidence type="ECO:0000256" key="2">
    <source>
        <dbReference type="ARBA" id="ARBA00023157"/>
    </source>
</evidence>
<dbReference type="Pfam" id="PF13517">
    <property type="entry name" value="FG-GAP_3"/>
    <property type="match status" value="2"/>
</dbReference>
<dbReference type="InterPro" id="IPR028994">
    <property type="entry name" value="Integrin_alpha_N"/>
</dbReference>
<dbReference type="Proteomes" id="UP000509335">
    <property type="component" value="Chromosome"/>
</dbReference>
<feature type="chain" id="PRO_5038555166" evidence="3">
    <location>
        <begin position="27"/>
        <end position="1487"/>
    </location>
</feature>
<feature type="domain" description="LamG-like jellyroll fold" evidence="4">
    <location>
        <begin position="1060"/>
        <end position="1199"/>
    </location>
</feature>
<evidence type="ECO:0000313" key="6">
    <source>
        <dbReference type="Proteomes" id="UP000509335"/>
    </source>
</evidence>
<feature type="domain" description="LamG-like jellyroll fold" evidence="4">
    <location>
        <begin position="1326"/>
        <end position="1474"/>
    </location>
</feature>